<keyword evidence="1" id="KW-1133">Transmembrane helix</keyword>
<dbReference type="PROSITE" id="PS50213">
    <property type="entry name" value="FAS1"/>
    <property type="match status" value="3"/>
</dbReference>
<dbReference type="SUPFAM" id="SSF82153">
    <property type="entry name" value="FAS1 domain"/>
    <property type="match status" value="2"/>
</dbReference>
<feature type="transmembrane region" description="Helical" evidence="1">
    <location>
        <begin position="355"/>
        <end position="376"/>
    </location>
</feature>
<comment type="caution">
    <text evidence="3">The sequence shown here is derived from an EMBL/GenBank/DDBJ whole genome shotgun (WGS) entry which is preliminary data.</text>
</comment>
<dbReference type="Proteomes" id="UP000735302">
    <property type="component" value="Unassembled WGS sequence"/>
</dbReference>
<feature type="domain" description="FAS1" evidence="2">
    <location>
        <begin position="29"/>
        <end position="172"/>
    </location>
</feature>
<dbReference type="PANTHER" id="PTHR10900">
    <property type="entry name" value="PERIOSTIN-RELATED"/>
    <property type="match status" value="1"/>
</dbReference>
<evidence type="ECO:0000256" key="1">
    <source>
        <dbReference type="SAM" id="Phobius"/>
    </source>
</evidence>
<dbReference type="InterPro" id="IPR000782">
    <property type="entry name" value="FAS1_domain"/>
</dbReference>
<feature type="domain" description="FAS1" evidence="2">
    <location>
        <begin position="1"/>
        <end position="24"/>
    </location>
</feature>
<keyword evidence="1" id="KW-0472">Membrane</keyword>
<feature type="domain" description="FAS1" evidence="2">
    <location>
        <begin position="176"/>
        <end position="316"/>
    </location>
</feature>
<dbReference type="InterPro" id="IPR050904">
    <property type="entry name" value="Adhesion/Biosynth-related"/>
</dbReference>
<organism evidence="3 4">
    <name type="scientific">Plakobranchus ocellatus</name>
    <dbReference type="NCBI Taxonomy" id="259542"/>
    <lineage>
        <taxon>Eukaryota</taxon>
        <taxon>Metazoa</taxon>
        <taxon>Spiralia</taxon>
        <taxon>Lophotrochozoa</taxon>
        <taxon>Mollusca</taxon>
        <taxon>Gastropoda</taxon>
        <taxon>Heterobranchia</taxon>
        <taxon>Euthyneura</taxon>
        <taxon>Panpulmonata</taxon>
        <taxon>Sacoglossa</taxon>
        <taxon>Placobranchoidea</taxon>
        <taxon>Plakobranchidae</taxon>
        <taxon>Plakobranchus</taxon>
    </lineage>
</organism>
<dbReference type="InterPro" id="IPR036378">
    <property type="entry name" value="FAS1_dom_sf"/>
</dbReference>
<dbReference type="AlphaFoldDB" id="A0AAV3ZMG5"/>
<evidence type="ECO:0000313" key="3">
    <source>
        <dbReference type="EMBL" id="GFN95739.1"/>
    </source>
</evidence>
<protein>
    <submittedName>
        <fullName evidence="3">Transforming growth factor-beta-induced protein ig-h3</fullName>
    </submittedName>
</protein>
<keyword evidence="1" id="KW-0812">Transmembrane</keyword>
<dbReference type="EMBL" id="BLXT01002529">
    <property type="protein sequence ID" value="GFN95739.1"/>
    <property type="molecule type" value="Genomic_DNA"/>
</dbReference>
<sequence length="380" mass="43357">MAAEVVKKDIPAVNGWIHVIDRILTVPYRTLNDVLTSDADDVSLFHELLRELPEYRQITSDPIRNVTMFVPSTRYIKSLAPQQFERIKGDNEILRRLMYGHVLPNVRLDDIFLRQFPEEDYRSKSSFNVSFAITRQNGNMFLDAGFDIQPLDVIGRAIGCKDGVIYVIDGFLNYSPFSVLERLKREPGVSSSFEHMTRLVSAAELELLNNPDLSFTFMMPDDSALDQVTWSNFLEMHSLPAQDQHRIFWRHAVNGSTLYYDDLRNTKMTREHFSQDVTVDVINQDVYVRYKNVNSMVKQWNLIASNGVIHILTRFLYDFHSSKDPSDPTAAPKVTPSTNVPGTHSNILGGMQGGVALRASVIVMVMVQVLGGIMVWRVRR</sequence>
<dbReference type="Pfam" id="PF02469">
    <property type="entry name" value="Fasciclin"/>
    <property type="match status" value="2"/>
</dbReference>
<gene>
    <name evidence="3" type="ORF">PoB_002224500</name>
</gene>
<accession>A0AAV3ZMG5</accession>
<dbReference type="PANTHER" id="PTHR10900:SF77">
    <property type="entry name" value="FI19380P1"/>
    <property type="match status" value="1"/>
</dbReference>
<keyword evidence="4" id="KW-1185">Reference proteome</keyword>
<reference evidence="3 4" key="1">
    <citation type="journal article" date="2021" name="Elife">
        <title>Chloroplast acquisition without the gene transfer in kleptoplastic sea slugs, Plakobranchus ocellatus.</title>
        <authorList>
            <person name="Maeda T."/>
            <person name="Takahashi S."/>
            <person name="Yoshida T."/>
            <person name="Shimamura S."/>
            <person name="Takaki Y."/>
            <person name="Nagai Y."/>
            <person name="Toyoda A."/>
            <person name="Suzuki Y."/>
            <person name="Arimoto A."/>
            <person name="Ishii H."/>
            <person name="Satoh N."/>
            <person name="Nishiyama T."/>
            <person name="Hasebe M."/>
            <person name="Maruyama T."/>
            <person name="Minagawa J."/>
            <person name="Obokata J."/>
            <person name="Shigenobu S."/>
        </authorList>
    </citation>
    <scope>NUCLEOTIDE SEQUENCE [LARGE SCALE GENOMIC DNA]</scope>
</reference>
<evidence type="ECO:0000313" key="4">
    <source>
        <dbReference type="Proteomes" id="UP000735302"/>
    </source>
</evidence>
<evidence type="ECO:0000259" key="2">
    <source>
        <dbReference type="PROSITE" id="PS50213"/>
    </source>
</evidence>
<name>A0AAV3ZMG5_9GAST</name>
<proteinExistence type="predicted"/>
<dbReference type="Gene3D" id="2.30.180.10">
    <property type="entry name" value="FAS1 domain"/>
    <property type="match status" value="3"/>
</dbReference>